<evidence type="ECO:0000256" key="2">
    <source>
        <dbReference type="ARBA" id="ARBA00009950"/>
    </source>
</evidence>
<accession>K8F876</accession>
<keyword evidence="3 8" id="KW-0812">Transmembrane</keyword>
<name>K8F876_9CHLO</name>
<evidence type="ECO:0000256" key="3">
    <source>
        <dbReference type="ARBA" id="ARBA00022692"/>
    </source>
</evidence>
<feature type="region of interest" description="Disordered" evidence="7">
    <location>
        <begin position="155"/>
        <end position="185"/>
    </location>
</feature>
<dbReference type="KEGG" id="bpg:Bathy08g02670"/>
<feature type="transmembrane region" description="Helical" evidence="8">
    <location>
        <begin position="20"/>
        <end position="40"/>
    </location>
</feature>
<evidence type="ECO:0000313" key="9">
    <source>
        <dbReference type="EMBL" id="CCO17803.1"/>
    </source>
</evidence>
<keyword evidence="10" id="KW-1185">Reference proteome</keyword>
<evidence type="ECO:0000256" key="1">
    <source>
        <dbReference type="ARBA" id="ARBA00004477"/>
    </source>
</evidence>
<evidence type="ECO:0000256" key="6">
    <source>
        <dbReference type="ARBA" id="ARBA00023136"/>
    </source>
</evidence>
<protein>
    <recommendedName>
        <fullName evidence="11">Transmembrane protein 208</fullName>
    </recommendedName>
</protein>
<feature type="compositionally biased region" description="Basic and acidic residues" evidence="7">
    <location>
        <begin position="156"/>
        <end position="174"/>
    </location>
</feature>
<sequence>MAGDSAKKIIQRNRARISFLHKLVSVSFLQHVLVRFVWQFRSSSSSSSEHPIWKFHTVFWSCACLFCYRSLLKHAKPTYDAHTKELVDPGMDLSQPGLTQYYYDCVYVTCASMWLSSFVSDRFWYLTYFVPAYGAYALWGYVGPYVKNFRMNNKNDSTEERESKHEKRMRERRERRQQKSGGNRR</sequence>
<dbReference type="GeneID" id="19014246"/>
<feature type="compositionally biased region" description="Basic residues" evidence="7">
    <location>
        <begin position="175"/>
        <end position="185"/>
    </location>
</feature>
<dbReference type="GO" id="GO:0005789">
    <property type="term" value="C:endoplasmic reticulum membrane"/>
    <property type="evidence" value="ECO:0007669"/>
    <property type="project" value="UniProtKB-SubCell"/>
</dbReference>
<evidence type="ECO:0008006" key="11">
    <source>
        <dbReference type="Google" id="ProtNLM"/>
    </source>
</evidence>
<dbReference type="GO" id="GO:0005773">
    <property type="term" value="C:vacuole"/>
    <property type="evidence" value="ECO:0007669"/>
    <property type="project" value="GOC"/>
</dbReference>
<proteinExistence type="inferred from homology"/>
<dbReference type="Pfam" id="PF05620">
    <property type="entry name" value="TMEM208_SND2"/>
    <property type="match status" value="1"/>
</dbReference>
<evidence type="ECO:0000256" key="5">
    <source>
        <dbReference type="ARBA" id="ARBA00022989"/>
    </source>
</evidence>
<dbReference type="Proteomes" id="UP000198341">
    <property type="component" value="Chromosome 8"/>
</dbReference>
<dbReference type="InterPro" id="IPR008506">
    <property type="entry name" value="SND2/TMEM208"/>
</dbReference>
<dbReference type="OrthoDB" id="10012212at2759"/>
<feature type="transmembrane region" description="Helical" evidence="8">
    <location>
        <begin position="125"/>
        <end position="146"/>
    </location>
</feature>
<reference evidence="9 10" key="1">
    <citation type="submission" date="2011-10" db="EMBL/GenBank/DDBJ databases">
        <authorList>
            <person name="Genoscope - CEA"/>
        </authorList>
    </citation>
    <scope>NUCLEOTIDE SEQUENCE [LARGE SCALE GENOMIC DNA]</scope>
    <source>
        <strain evidence="9 10">RCC 1105</strain>
    </source>
</reference>
<dbReference type="EMBL" id="FO082271">
    <property type="protein sequence ID" value="CCO17803.1"/>
    <property type="molecule type" value="Genomic_DNA"/>
</dbReference>
<evidence type="ECO:0000256" key="4">
    <source>
        <dbReference type="ARBA" id="ARBA00022824"/>
    </source>
</evidence>
<dbReference type="PANTHER" id="PTHR13505:SF7">
    <property type="entry name" value="TRANSMEMBRANE PROTEIN 208"/>
    <property type="match status" value="1"/>
</dbReference>
<comment type="similarity">
    <text evidence="2">Belongs to the TMEM208 family.</text>
</comment>
<dbReference type="RefSeq" id="XP_007511682.1">
    <property type="nucleotide sequence ID" value="XM_007511620.1"/>
</dbReference>
<dbReference type="PANTHER" id="PTHR13505">
    <property type="entry name" value="TRANSMEMBRANE PROTEIN 208"/>
    <property type="match status" value="1"/>
</dbReference>
<gene>
    <name evidence="9" type="ORF">Bathy08g02670</name>
</gene>
<evidence type="ECO:0000256" key="7">
    <source>
        <dbReference type="SAM" id="MobiDB-lite"/>
    </source>
</evidence>
<evidence type="ECO:0000256" key="8">
    <source>
        <dbReference type="SAM" id="Phobius"/>
    </source>
</evidence>
<dbReference type="GO" id="GO:0006624">
    <property type="term" value="P:vacuolar protein processing"/>
    <property type="evidence" value="ECO:0007669"/>
    <property type="project" value="TreeGrafter"/>
</dbReference>
<dbReference type="STRING" id="41875.K8F876"/>
<organism evidence="9 10">
    <name type="scientific">Bathycoccus prasinos</name>
    <dbReference type="NCBI Taxonomy" id="41875"/>
    <lineage>
        <taxon>Eukaryota</taxon>
        <taxon>Viridiplantae</taxon>
        <taxon>Chlorophyta</taxon>
        <taxon>Mamiellophyceae</taxon>
        <taxon>Mamiellales</taxon>
        <taxon>Bathycoccaceae</taxon>
        <taxon>Bathycoccus</taxon>
    </lineage>
</organism>
<dbReference type="eggNOG" id="KOG3269">
    <property type="taxonomic scope" value="Eukaryota"/>
</dbReference>
<keyword evidence="6 8" id="KW-0472">Membrane</keyword>
<comment type="subcellular location">
    <subcellularLocation>
        <location evidence="1">Endoplasmic reticulum membrane</location>
        <topology evidence="1">Multi-pass membrane protein</topology>
    </subcellularLocation>
</comment>
<keyword evidence="4" id="KW-0256">Endoplasmic reticulum</keyword>
<dbReference type="AlphaFoldDB" id="K8F876"/>
<keyword evidence="5 8" id="KW-1133">Transmembrane helix</keyword>
<evidence type="ECO:0000313" key="10">
    <source>
        <dbReference type="Proteomes" id="UP000198341"/>
    </source>
</evidence>